<evidence type="ECO:0000313" key="5">
    <source>
        <dbReference type="Proteomes" id="UP000233551"/>
    </source>
</evidence>
<protein>
    <submittedName>
        <fullName evidence="2">Uncharacterized protein</fullName>
    </submittedName>
</protein>
<evidence type="ECO:0000256" key="1">
    <source>
        <dbReference type="SAM" id="MobiDB-lite"/>
    </source>
</evidence>
<feature type="region of interest" description="Disordered" evidence="1">
    <location>
        <begin position="1"/>
        <end position="60"/>
    </location>
</feature>
<dbReference type="EMBL" id="PGOL01000061">
    <property type="protein sequence ID" value="PKI78085.1"/>
    <property type="molecule type" value="Genomic_DNA"/>
</dbReference>
<evidence type="ECO:0000313" key="4">
    <source>
        <dbReference type="Proteomes" id="UP000197138"/>
    </source>
</evidence>
<keyword evidence="5" id="KW-1185">Reference proteome</keyword>
<evidence type="ECO:0000313" key="2">
    <source>
        <dbReference type="EMBL" id="OWM88945.1"/>
    </source>
</evidence>
<accession>A0A218XUV6</accession>
<organism evidence="2 4">
    <name type="scientific">Punica granatum</name>
    <name type="common">Pomegranate</name>
    <dbReference type="NCBI Taxonomy" id="22663"/>
    <lineage>
        <taxon>Eukaryota</taxon>
        <taxon>Viridiplantae</taxon>
        <taxon>Streptophyta</taxon>
        <taxon>Embryophyta</taxon>
        <taxon>Tracheophyta</taxon>
        <taxon>Spermatophyta</taxon>
        <taxon>Magnoliopsida</taxon>
        <taxon>eudicotyledons</taxon>
        <taxon>Gunneridae</taxon>
        <taxon>Pentapetalae</taxon>
        <taxon>rosids</taxon>
        <taxon>malvids</taxon>
        <taxon>Myrtales</taxon>
        <taxon>Lythraceae</taxon>
        <taxon>Punica</taxon>
    </lineage>
</organism>
<dbReference type="Proteomes" id="UP000233551">
    <property type="component" value="Unassembled WGS sequence"/>
</dbReference>
<proteinExistence type="predicted"/>
<sequence length="195" mass="21183">MEPNLLKRPFPETHSLEEPVSIPSLGPTRLNIEPDFGQRPSDVSVSADAGRGRDGAGRLPRPTLFGKTILLGSRTRNGITQIEHSRCSEPFLGSASIGRSWSRLFAPFVPAQKIESETESDANDVPALASGGAVALELAFLNFPEDRRRRIFQGKTDSHLKNRKFDVASGCGLQASRLAGTEAQIVEVVEDNFSL</sequence>
<reference evidence="3 5" key="3">
    <citation type="submission" date="2017-11" db="EMBL/GenBank/DDBJ databases">
        <title>De-novo sequencing of pomegranate (Punica granatum L.) genome.</title>
        <authorList>
            <person name="Akparov Z."/>
            <person name="Amiraslanov A."/>
            <person name="Hajiyeva S."/>
            <person name="Abbasov M."/>
            <person name="Kaur K."/>
            <person name="Hamwieh A."/>
            <person name="Solovyev V."/>
            <person name="Salamov A."/>
            <person name="Braich B."/>
            <person name="Kosarev P."/>
            <person name="Mahmoud A."/>
            <person name="Hajiyev E."/>
            <person name="Babayeva S."/>
            <person name="Izzatullayeva V."/>
            <person name="Mammadov A."/>
            <person name="Mammadov A."/>
            <person name="Sharifova S."/>
            <person name="Ojaghi J."/>
            <person name="Eynullazada K."/>
            <person name="Bayramov B."/>
            <person name="Abdulazimova A."/>
            <person name="Shahmuradov I."/>
        </authorList>
    </citation>
    <scope>NUCLEOTIDE SEQUENCE [LARGE SCALE GENOMIC DNA]</scope>
    <source>
        <strain evidence="3">AG2017</strain>
        <strain evidence="5">cv. AG2017</strain>
        <tissue evidence="3">Leaf</tissue>
    </source>
</reference>
<evidence type="ECO:0000313" key="3">
    <source>
        <dbReference type="EMBL" id="PKI78085.1"/>
    </source>
</evidence>
<name>A0A218XUV6_PUNGR</name>
<dbReference type="Proteomes" id="UP000197138">
    <property type="component" value="Unassembled WGS sequence"/>
</dbReference>
<comment type="caution">
    <text evidence="2">The sequence shown here is derived from an EMBL/GenBank/DDBJ whole genome shotgun (WGS) entry which is preliminary data.</text>
</comment>
<gene>
    <name evidence="2" type="ORF">CDL15_Pgr020899</name>
    <name evidence="3" type="ORF">CRG98_001535</name>
</gene>
<dbReference type="AlphaFoldDB" id="A0A218XUV6"/>
<reference evidence="2" key="2">
    <citation type="submission" date="2017-06" db="EMBL/GenBank/DDBJ databases">
        <title>The pomegranate genome and the genomics of punicalagin biosynthesis.</title>
        <authorList>
            <person name="Xu C."/>
        </authorList>
    </citation>
    <scope>NUCLEOTIDE SEQUENCE [LARGE SCALE GENOMIC DNA]</scope>
    <source>
        <tissue evidence="2">Fresh leaf</tissue>
    </source>
</reference>
<reference evidence="4" key="1">
    <citation type="journal article" date="2017" name="Plant J.">
        <title>The pomegranate (Punica granatum L.) genome and the genomics of punicalagin biosynthesis.</title>
        <authorList>
            <person name="Qin G."/>
            <person name="Xu C."/>
            <person name="Ming R."/>
            <person name="Tang H."/>
            <person name="Guyot R."/>
            <person name="Kramer E.M."/>
            <person name="Hu Y."/>
            <person name="Yi X."/>
            <person name="Qi Y."/>
            <person name="Xu X."/>
            <person name="Gao Z."/>
            <person name="Pan H."/>
            <person name="Jian J."/>
            <person name="Tian Y."/>
            <person name="Yue Z."/>
            <person name="Xu Y."/>
        </authorList>
    </citation>
    <scope>NUCLEOTIDE SEQUENCE [LARGE SCALE GENOMIC DNA]</scope>
    <source>
        <strain evidence="4">cv. Dabenzi</strain>
    </source>
</reference>
<dbReference type="EMBL" id="MTKT01000785">
    <property type="protein sequence ID" value="OWM88945.1"/>
    <property type="molecule type" value="Genomic_DNA"/>
</dbReference>